<evidence type="ECO:0000313" key="2">
    <source>
        <dbReference type="EMBL" id="MBF4500323.1"/>
    </source>
</evidence>
<dbReference type="Gene3D" id="3.90.1300.10">
    <property type="entry name" value="Amidase signature (AS) domain"/>
    <property type="match status" value="1"/>
</dbReference>
<dbReference type="SUPFAM" id="SSF75304">
    <property type="entry name" value="Amidase signature (AS) enzymes"/>
    <property type="match status" value="1"/>
</dbReference>
<dbReference type="InterPro" id="IPR020556">
    <property type="entry name" value="Amidase_CS"/>
</dbReference>
<dbReference type="PANTHER" id="PTHR11895:SF176">
    <property type="entry name" value="AMIDASE AMID-RELATED"/>
    <property type="match status" value="1"/>
</dbReference>
<gene>
    <name evidence="2" type="ORF">IRY55_03015</name>
</gene>
<organism evidence="2 3">
    <name type="scientific">Savagea serpentis</name>
    <dbReference type="NCBI Taxonomy" id="2785297"/>
    <lineage>
        <taxon>Bacteria</taxon>
        <taxon>Bacillati</taxon>
        <taxon>Bacillota</taxon>
        <taxon>Bacilli</taxon>
        <taxon>Bacillales</taxon>
        <taxon>Caryophanaceae</taxon>
        <taxon>Savagea</taxon>
    </lineage>
</organism>
<dbReference type="RefSeq" id="WP_194561770.1">
    <property type="nucleotide sequence ID" value="NZ_JADKPV010000001.1"/>
</dbReference>
<dbReference type="InterPro" id="IPR023631">
    <property type="entry name" value="Amidase_dom"/>
</dbReference>
<evidence type="ECO:0000259" key="1">
    <source>
        <dbReference type="Pfam" id="PF01425"/>
    </source>
</evidence>
<dbReference type="EMBL" id="JADKPV010000001">
    <property type="protein sequence ID" value="MBF4500323.1"/>
    <property type="molecule type" value="Genomic_DNA"/>
</dbReference>
<dbReference type="GO" id="GO:0003824">
    <property type="term" value="F:catalytic activity"/>
    <property type="evidence" value="ECO:0007669"/>
    <property type="project" value="InterPro"/>
</dbReference>
<dbReference type="PANTHER" id="PTHR11895">
    <property type="entry name" value="TRANSAMIDASE"/>
    <property type="match status" value="1"/>
</dbReference>
<proteinExistence type="predicted"/>
<sequence>MRLSEQSLYVLAEQIRTQKISPVELVEDVFQQIEEKEQQHNAYIDIQKDRAIHLAKEAEREISEGKYRGPLHGIPIGIKDNIYFANETTTMGSKIHQHFIPTEDATVVKKLREAGAVFLGKLNMHEYAWGATNDNPFYGACRNPHDTTKISGGSSGGSGVAIATNMAIGALGTDTGGSIRIPAAFCGIFGLKPTHGLVSKANCFPLAWSLDHVGPMTKTAIDSALMLDVLAGYDAKDPTSIQCVQPASYAGEVDISLENLGIGVNESYFFNQVDDEVAKRVREVIQLFEDSGATIVEVDVPALAHVEYAEMITITSEASAIHHDDLIEREEDFGEDVRFLLKLGELPSAVDYLRAQQIRQQLDIQFQHMFQQVDVLFTPTIPFVAPSIGSHTATINGEEVSLLDHIIRFTGPFNLTGLPVASVPVGFAHDLPVGMQIIGPAFEDKRVLDVARLYELLV</sequence>
<protein>
    <submittedName>
        <fullName evidence="2">Amidase</fullName>
    </submittedName>
</protein>
<keyword evidence="3" id="KW-1185">Reference proteome</keyword>
<dbReference type="Proteomes" id="UP000622653">
    <property type="component" value="Unassembled WGS sequence"/>
</dbReference>
<evidence type="ECO:0000313" key="3">
    <source>
        <dbReference type="Proteomes" id="UP000622653"/>
    </source>
</evidence>
<reference evidence="2" key="1">
    <citation type="submission" date="2020-11" db="EMBL/GenBank/DDBJ databases">
        <title>Multidrug resistant novel bacterium Savagea serpentis sp. nov., isolated from the scats of a vine snake (Ahaetulla nasuta).</title>
        <authorList>
            <person name="Venkata Ramana V."/>
            <person name="Vikas Patil S."/>
            <person name="Yogita Lugani V."/>
        </authorList>
    </citation>
    <scope>NUCLEOTIDE SEQUENCE</scope>
    <source>
        <strain evidence="2">SN6</strain>
    </source>
</reference>
<name>A0A8J7KGX3_9BACL</name>
<feature type="domain" description="Amidase" evidence="1">
    <location>
        <begin position="24"/>
        <end position="448"/>
    </location>
</feature>
<accession>A0A8J7KGX3</accession>
<dbReference type="InterPro" id="IPR000120">
    <property type="entry name" value="Amidase"/>
</dbReference>
<dbReference type="PROSITE" id="PS00571">
    <property type="entry name" value="AMIDASES"/>
    <property type="match status" value="1"/>
</dbReference>
<dbReference type="AlphaFoldDB" id="A0A8J7KGX3"/>
<comment type="caution">
    <text evidence="2">The sequence shown here is derived from an EMBL/GenBank/DDBJ whole genome shotgun (WGS) entry which is preliminary data.</text>
</comment>
<dbReference type="Pfam" id="PF01425">
    <property type="entry name" value="Amidase"/>
    <property type="match status" value="1"/>
</dbReference>
<dbReference type="InterPro" id="IPR036928">
    <property type="entry name" value="AS_sf"/>
</dbReference>